<sequence length="80" mass="9277">MLRKNENEVFCFVAGCTYHHYLNILCDIFTNETIFNNAIPQYQDALAKSASNPYDKDGLKNENEVFCFVAGCTYHHYLNM</sequence>
<organism evidence="1 2">
    <name type="scientific">Bugula neritina</name>
    <name type="common">Brown bryozoan</name>
    <name type="synonym">Sertularia neritina</name>
    <dbReference type="NCBI Taxonomy" id="10212"/>
    <lineage>
        <taxon>Eukaryota</taxon>
        <taxon>Metazoa</taxon>
        <taxon>Spiralia</taxon>
        <taxon>Lophotrochozoa</taxon>
        <taxon>Bryozoa</taxon>
        <taxon>Gymnolaemata</taxon>
        <taxon>Cheilostomatida</taxon>
        <taxon>Flustrina</taxon>
        <taxon>Buguloidea</taxon>
        <taxon>Bugulidae</taxon>
        <taxon>Bugula</taxon>
    </lineage>
</organism>
<dbReference type="Proteomes" id="UP000593567">
    <property type="component" value="Unassembled WGS sequence"/>
</dbReference>
<evidence type="ECO:0000313" key="2">
    <source>
        <dbReference type="Proteomes" id="UP000593567"/>
    </source>
</evidence>
<dbReference type="EMBL" id="VXIV02000963">
    <property type="protein sequence ID" value="KAF6034955.1"/>
    <property type="molecule type" value="Genomic_DNA"/>
</dbReference>
<comment type="caution">
    <text evidence="1">The sequence shown here is derived from an EMBL/GenBank/DDBJ whole genome shotgun (WGS) entry which is preliminary data.</text>
</comment>
<accession>A0A7J7K9U4</accession>
<keyword evidence="2" id="KW-1185">Reference proteome</keyword>
<gene>
    <name evidence="1" type="ORF">EB796_006743</name>
</gene>
<proteinExistence type="predicted"/>
<name>A0A7J7K9U4_BUGNE</name>
<dbReference type="AlphaFoldDB" id="A0A7J7K9U4"/>
<evidence type="ECO:0000313" key="1">
    <source>
        <dbReference type="EMBL" id="KAF6034955.1"/>
    </source>
</evidence>
<reference evidence="1" key="1">
    <citation type="submission" date="2020-06" db="EMBL/GenBank/DDBJ databases">
        <title>Draft genome of Bugula neritina, a colonial animal packing powerful symbionts and potential medicines.</title>
        <authorList>
            <person name="Rayko M."/>
        </authorList>
    </citation>
    <scope>NUCLEOTIDE SEQUENCE [LARGE SCALE GENOMIC DNA]</scope>
    <source>
        <strain evidence="1">Kwan_BN1</strain>
    </source>
</reference>
<protein>
    <submittedName>
        <fullName evidence="1">Uncharacterized protein</fullName>
    </submittedName>
</protein>